<feature type="transmembrane region" description="Helical" evidence="2">
    <location>
        <begin position="228"/>
        <end position="246"/>
    </location>
</feature>
<reference evidence="4" key="1">
    <citation type="submission" date="2020-03" db="EMBL/GenBank/DDBJ databases">
        <title>Castanea mollissima Vanexum genome sequencing.</title>
        <authorList>
            <person name="Staton M."/>
        </authorList>
    </citation>
    <scope>NUCLEOTIDE SEQUENCE</scope>
    <source>
        <tissue evidence="4">Leaf</tissue>
    </source>
</reference>
<dbReference type="SUPFAM" id="SSF48317">
    <property type="entry name" value="Acid phosphatase/Vanadium-dependent haloperoxidase"/>
    <property type="match status" value="1"/>
</dbReference>
<evidence type="ECO:0000256" key="1">
    <source>
        <dbReference type="ARBA" id="ARBA00022801"/>
    </source>
</evidence>
<protein>
    <recommendedName>
        <fullName evidence="3">Phosphatidic acid phosphatase type 2/haloperoxidase domain-containing protein</fullName>
    </recommendedName>
</protein>
<feature type="transmembrane region" description="Helical" evidence="2">
    <location>
        <begin position="258"/>
        <end position="284"/>
    </location>
</feature>
<dbReference type="AlphaFoldDB" id="A0A8J4S3H8"/>
<dbReference type="InterPro" id="IPR036938">
    <property type="entry name" value="PAP2/HPO_sf"/>
</dbReference>
<dbReference type="Gene3D" id="1.20.144.10">
    <property type="entry name" value="Phosphatidic acid phosphatase type 2/haloperoxidase"/>
    <property type="match status" value="1"/>
</dbReference>
<evidence type="ECO:0000256" key="2">
    <source>
        <dbReference type="SAM" id="Phobius"/>
    </source>
</evidence>
<accession>A0A8J4S3H8</accession>
<evidence type="ECO:0000259" key="3">
    <source>
        <dbReference type="SMART" id="SM00014"/>
    </source>
</evidence>
<dbReference type="OrthoDB" id="302705at2759"/>
<feature type="domain" description="Phosphatidic acid phosphatase type 2/haloperoxidase" evidence="3">
    <location>
        <begin position="134"/>
        <end position="243"/>
    </location>
</feature>
<dbReference type="GO" id="GO:0008610">
    <property type="term" value="P:lipid biosynthetic process"/>
    <property type="evidence" value="ECO:0007669"/>
    <property type="project" value="TreeGrafter"/>
</dbReference>
<organism evidence="4 5">
    <name type="scientific">Castanea mollissima</name>
    <name type="common">Chinese chestnut</name>
    <dbReference type="NCBI Taxonomy" id="60419"/>
    <lineage>
        <taxon>Eukaryota</taxon>
        <taxon>Viridiplantae</taxon>
        <taxon>Streptophyta</taxon>
        <taxon>Embryophyta</taxon>
        <taxon>Tracheophyta</taxon>
        <taxon>Spermatophyta</taxon>
        <taxon>Magnoliopsida</taxon>
        <taxon>eudicotyledons</taxon>
        <taxon>Gunneridae</taxon>
        <taxon>Pentapetalae</taxon>
        <taxon>rosids</taxon>
        <taxon>fabids</taxon>
        <taxon>Fagales</taxon>
        <taxon>Fagaceae</taxon>
        <taxon>Castanea</taxon>
    </lineage>
</organism>
<dbReference type="GO" id="GO:0047874">
    <property type="term" value="F:dolichyldiphosphatase activity"/>
    <property type="evidence" value="ECO:0007669"/>
    <property type="project" value="TreeGrafter"/>
</dbReference>
<feature type="transmembrane region" description="Helical" evidence="2">
    <location>
        <begin position="198"/>
        <end position="216"/>
    </location>
</feature>
<dbReference type="PANTHER" id="PTHR11247">
    <property type="entry name" value="PALMITOYL-PROTEIN THIOESTERASE/DOLICHYLDIPHOSPHATASE 1"/>
    <property type="match status" value="1"/>
</dbReference>
<dbReference type="GO" id="GO:0006487">
    <property type="term" value="P:protein N-linked glycosylation"/>
    <property type="evidence" value="ECO:0007669"/>
    <property type="project" value="TreeGrafter"/>
</dbReference>
<dbReference type="Pfam" id="PF01569">
    <property type="entry name" value="PAP2"/>
    <property type="match status" value="1"/>
</dbReference>
<dbReference type="PANTHER" id="PTHR11247:SF40">
    <property type="entry name" value="LIPID PHOSPHATE PHOSPHATASE EPSILON 1, CHLOROPLASTIC"/>
    <property type="match status" value="1"/>
</dbReference>
<dbReference type="InterPro" id="IPR000326">
    <property type="entry name" value="PAP2/HPO"/>
</dbReference>
<sequence>MSLRPTLLNPPTFNFFASNTPKLKPINSPKLFVDSSVSKLSSLGGFVSNRGFSDINYRMLGTNNMVQLNTTCALKGNEGDEGIQVLEQEAVVNGFSKFSEFMPDGLEATLNRTSKWLVSALFGGVILWRHDAEALWAAMGSVVNVMLSLKLKRILNQERPVSTLKSDPGMPSSHAQSIFFTVTFTILSIIEWLGINEITIAIGVLAMAFGSYLSWLRVSQLYHTKSQVVVGAVLGTIFSILWYLSWDAIVLKAFISSFWVRAVVVLGAAGFCLGFLVHIVRYWLRDEDEISK</sequence>
<keyword evidence="5" id="KW-1185">Reference proteome</keyword>
<gene>
    <name evidence="4" type="ORF">CMV_000624</name>
</gene>
<keyword evidence="2" id="KW-1133">Transmembrane helix</keyword>
<dbReference type="GO" id="GO:0005789">
    <property type="term" value="C:endoplasmic reticulum membrane"/>
    <property type="evidence" value="ECO:0007669"/>
    <property type="project" value="TreeGrafter"/>
</dbReference>
<keyword evidence="2" id="KW-0812">Transmembrane</keyword>
<name>A0A8J4S3H8_9ROSI</name>
<dbReference type="Proteomes" id="UP000737018">
    <property type="component" value="Unassembled WGS sequence"/>
</dbReference>
<evidence type="ECO:0000313" key="4">
    <source>
        <dbReference type="EMBL" id="KAF3976178.1"/>
    </source>
</evidence>
<comment type="caution">
    <text evidence="4">The sequence shown here is derived from an EMBL/GenBank/DDBJ whole genome shotgun (WGS) entry which is preliminary data.</text>
</comment>
<dbReference type="EMBL" id="JRKL02000035">
    <property type="protein sequence ID" value="KAF3976178.1"/>
    <property type="molecule type" value="Genomic_DNA"/>
</dbReference>
<keyword evidence="2" id="KW-0472">Membrane</keyword>
<evidence type="ECO:0000313" key="5">
    <source>
        <dbReference type="Proteomes" id="UP000737018"/>
    </source>
</evidence>
<keyword evidence="1" id="KW-0378">Hydrolase</keyword>
<proteinExistence type="predicted"/>
<dbReference type="SMART" id="SM00014">
    <property type="entry name" value="acidPPc"/>
    <property type="match status" value="1"/>
</dbReference>